<dbReference type="RefSeq" id="WP_184135203.1">
    <property type="nucleotide sequence ID" value="NZ_JACHFL010000011.1"/>
</dbReference>
<reference evidence="1 2" key="1">
    <citation type="submission" date="2020-08" db="EMBL/GenBank/DDBJ databases">
        <title>Genomic Encyclopedia of Type Strains, Phase IV (KMG-IV): sequencing the most valuable type-strain genomes for metagenomic binning, comparative biology and taxonomic classification.</title>
        <authorList>
            <person name="Goeker M."/>
        </authorList>
    </citation>
    <scope>NUCLEOTIDE SEQUENCE [LARGE SCALE GENOMIC DNA]</scope>
    <source>
        <strain evidence="1 2">DSM 27939</strain>
    </source>
</reference>
<evidence type="ECO:0000313" key="1">
    <source>
        <dbReference type="EMBL" id="MBB5364601.1"/>
    </source>
</evidence>
<accession>A0A7W8JZF3</accession>
<dbReference type="Proteomes" id="UP000552709">
    <property type="component" value="Unassembled WGS sequence"/>
</dbReference>
<dbReference type="AlphaFoldDB" id="A0A7W8JZF3"/>
<keyword evidence="2" id="KW-1185">Reference proteome</keyword>
<evidence type="ECO:0000313" key="2">
    <source>
        <dbReference type="Proteomes" id="UP000552709"/>
    </source>
</evidence>
<gene>
    <name evidence="1" type="ORF">HNQ08_003714</name>
</gene>
<proteinExistence type="predicted"/>
<protein>
    <submittedName>
        <fullName evidence="1">Uncharacterized protein</fullName>
    </submittedName>
</protein>
<dbReference type="EMBL" id="JACHFL010000011">
    <property type="protein sequence ID" value="MBB5364601.1"/>
    <property type="molecule type" value="Genomic_DNA"/>
</dbReference>
<name>A0A7W8JZF3_9DEIO</name>
<organism evidence="1 2">
    <name type="scientific">Deinococcus humi</name>
    <dbReference type="NCBI Taxonomy" id="662880"/>
    <lineage>
        <taxon>Bacteria</taxon>
        <taxon>Thermotogati</taxon>
        <taxon>Deinococcota</taxon>
        <taxon>Deinococci</taxon>
        <taxon>Deinococcales</taxon>
        <taxon>Deinococcaceae</taxon>
        <taxon>Deinococcus</taxon>
    </lineage>
</organism>
<sequence>MSARPSSLPGSARRLRRQLRQQFLEAGVDASRPGFYDQPAFRHRVRQDPTLWQAYARYVFALEPSAAYLQRARLAIHRTAAFIHAELVADGRPGRCLEAATLLSRLLERQGIWNVVVAGAYQAGLPSGHRLNFGPLSTNERVGFTAHTWVYAPPFAVVDVSLQQQPLPGWALRQLPPVLLQEEGEPGVLQGPEFFSATGQRLFEQRHGRPPTVEDVVTLAPEIGVALDLFPPLTFQHEQVEFLYIPLTPRVLDGAFDETTTFRLNGKAPVTLQRQFLAQSGQSVAHS</sequence>
<comment type="caution">
    <text evidence="1">The sequence shown here is derived from an EMBL/GenBank/DDBJ whole genome shotgun (WGS) entry which is preliminary data.</text>
</comment>